<comment type="subcellular location">
    <subcellularLocation>
        <location evidence="1">Secreted</location>
    </subcellularLocation>
</comment>
<keyword evidence="2" id="KW-0964">Secreted</keyword>
<protein>
    <submittedName>
        <fullName evidence="6">Er-2 pheromone</fullName>
    </submittedName>
</protein>
<dbReference type="SMR" id="A0A346CI58"/>
<evidence type="ECO:0000256" key="3">
    <source>
        <dbReference type="ARBA" id="ARBA00023044"/>
    </source>
</evidence>
<accession>A0A346CI58</accession>
<dbReference type="GO" id="GO:0005576">
    <property type="term" value="C:extracellular region"/>
    <property type="evidence" value="ECO:0007669"/>
    <property type="project" value="UniProtKB-SubCell"/>
</dbReference>
<dbReference type="GO" id="GO:0000772">
    <property type="term" value="F:mating pheromone activity"/>
    <property type="evidence" value="ECO:0007669"/>
    <property type="project" value="InterPro"/>
</dbReference>
<dbReference type="InterPro" id="IPR036245">
    <property type="entry name" value="Pheromone_protoz_sf"/>
</dbReference>
<reference evidence="6" key="1">
    <citation type="journal article" date="2018" name="J. Eukaryot. Microbiol.">
        <title>The Sub-Chromosomic Macronuclear Pheromone Genes of the Ciliate Euplotes raikovi: Comparative Structural Analysis and Insights into the Mechanism of Expression.</title>
        <authorList>
            <person name="Ricci F."/>
            <person name="Candelori A."/>
            <person name="Brandi A."/>
            <person name="Alimenti C."/>
            <person name="Luporini P."/>
            <person name="Vallesi A."/>
        </authorList>
    </citation>
    <scope>NUCLEOTIDE SEQUENCE</scope>
</reference>
<dbReference type="InterPro" id="IPR016057">
    <property type="entry name" value="Pheromone_Er2/Er23_protoz"/>
</dbReference>
<keyword evidence="5" id="KW-0732">Signal</keyword>
<feature type="chain" id="PRO_5017029755" evidence="5">
    <location>
        <begin position="20"/>
        <end position="75"/>
    </location>
</feature>
<dbReference type="CDD" id="cd23510">
    <property type="entry name" value="MER1_2_10"/>
    <property type="match status" value="1"/>
</dbReference>
<evidence type="ECO:0000313" key="6">
    <source>
        <dbReference type="EMBL" id="AXL95183.1"/>
    </source>
</evidence>
<proteinExistence type="predicted"/>
<dbReference type="Pfam" id="PF06360">
    <property type="entry name" value="E_raikovi_mat"/>
    <property type="match status" value="1"/>
</dbReference>
<evidence type="ECO:0000256" key="5">
    <source>
        <dbReference type="SAM" id="SignalP"/>
    </source>
</evidence>
<keyword evidence="4" id="KW-1015">Disulfide bond</keyword>
<name>A0A346CI58_EUPRA</name>
<gene>
    <name evidence="6" type="primary">mac-er-2</name>
</gene>
<feature type="signal peptide" evidence="5">
    <location>
        <begin position="1"/>
        <end position="19"/>
    </location>
</feature>
<organism evidence="6">
    <name type="scientific">Euplotes raikovi</name>
    <dbReference type="NCBI Taxonomy" id="5938"/>
    <lineage>
        <taxon>Eukaryota</taxon>
        <taxon>Sar</taxon>
        <taxon>Alveolata</taxon>
        <taxon>Ciliophora</taxon>
        <taxon>Intramacronucleata</taxon>
        <taxon>Spirotrichea</taxon>
        <taxon>Hypotrichia</taxon>
        <taxon>Euplotida</taxon>
        <taxon>Euplotidae</taxon>
        <taxon>Euplotes</taxon>
    </lineage>
</organism>
<evidence type="ECO:0000256" key="1">
    <source>
        <dbReference type="ARBA" id="ARBA00004613"/>
    </source>
</evidence>
<sequence>MNKLAILAIIAMVLFSANAFRLQSRLRSNMEASARDPMTCEQAMASCEHTMCGYCQGPLYMTCIGITTDPECGLP</sequence>
<dbReference type="InterPro" id="IPR009064">
    <property type="entry name" value="Pheromone_protoz"/>
</dbReference>
<evidence type="ECO:0000256" key="2">
    <source>
        <dbReference type="ARBA" id="ARBA00022525"/>
    </source>
</evidence>
<dbReference type="AlphaFoldDB" id="A0A346CI58"/>
<evidence type="ECO:0000256" key="4">
    <source>
        <dbReference type="ARBA" id="ARBA00023157"/>
    </source>
</evidence>
<keyword evidence="3" id="KW-0588">Pheromone</keyword>
<dbReference type="SUPFAM" id="SSF47014">
    <property type="entry name" value="Protozoan pheromone proteins"/>
    <property type="match status" value="1"/>
</dbReference>
<dbReference type="EMBL" id="MH423853">
    <property type="protein sequence ID" value="AXL95183.1"/>
    <property type="molecule type" value="Genomic_DNA"/>
</dbReference>
<dbReference type="Gene3D" id="1.10.10.190">
    <property type="match status" value="1"/>
</dbReference>